<dbReference type="Gene3D" id="3.40.50.300">
    <property type="entry name" value="P-loop containing nucleotide triphosphate hydrolases"/>
    <property type="match status" value="1"/>
</dbReference>
<dbReference type="SMART" id="SM00173">
    <property type="entry name" value="RAS"/>
    <property type="match status" value="1"/>
</dbReference>
<dbReference type="SMART" id="SM00174">
    <property type="entry name" value="RHO"/>
    <property type="match status" value="1"/>
</dbReference>
<evidence type="ECO:0000313" key="3">
    <source>
        <dbReference type="EMBL" id="AKQ03961.1"/>
    </source>
</evidence>
<dbReference type="AlphaFoldDB" id="A0A0H4T844"/>
<accession>A0A0H4T844</accession>
<dbReference type="InterPro" id="IPR005225">
    <property type="entry name" value="Small_GTP-bd"/>
</dbReference>
<dbReference type="PROSITE" id="PS51419">
    <property type="entry name" value="RAB"/>
    <property type="match status" value="1"/>
</dbReference>
<dbReference type="Pfam" id="PF00071">
    <property type="entry name" value="Ras"/>
    <property type="match status" value="1"/>
</dbReference>
<keyword evidence="1" id="KW-0547">Nucleotide-binding</keyword>
<dbReference type="InterPro" id="IPR027417">
    <property type="entry name" value="P-loop_NTPase"/>
</dbReference>
<dbReference type="PROSITE" id="PS51421">
    <property type="entry name" value="RAS"/>
    <property type="match status" value="1"/>
</dbReference>
<name>A0A0H4T844_9EURY</name>
<protein>
    <submittedName>
        <fullName evidence="3">Small GTP-binding protein</fullName>
    </submittedName>
</protein>
<dbReference type="CDD" id="cd00154">
    <property type="entry name" value="Rab"/>
    <property type="match status" value="1"/>
</dbReference>
<dbReference type="PANTHER" id="PTHR47977">
    <property type="entry name" value="RAS-RELATED PROTEIN RAB"/>
    <property type="match status" value="1"/>
</dbReference>
<dbReference type="InterPro" id="IPR001806">
    <property type="entry name" value="Small_GTPase"/>
</dbReference>
<dbReference type="EMBL" id="KT007025">
    <property type="protein sequence ID" value="AKQ03961.1"/>
    <property type="molecule type" value="Genomic_DNA"/>
</dbReference>
<dbReference type="GO" id="GO:0005525">
    <property type="term" value="F:GTP binding"/>
    <property type="evidence" value="ECO:0007669"/>
    <property type="project" value="UniProtKB-KW"/>
</dbReference>
<sequence>MAERQKMKVKVCLVGEGAVGKTCLIRRFIHDQFDDRYISTLGAKVSKKEVVVASPKGDGEIAIDMTIWDIMGEKGFRELLKEAYFHGAQGILAVCDITRKDSLHELNDWIAAVNRVTGNIPVHFLANKADLKDQAKVNETDVKQVAEAHKSPFLFTSAKTGENVEAGFLRLAEMIASRSA</sequence>
<dbReference type="NCBIfam" id="TIGR00231">
    <property type="entry name" value="small_GTP"/>
    <property type="match status" value="1"/>
</dbReference>
<dbReference type="SMART" id="SM00175">
    <property type="entry name" value="RAB"/>
    <property type="match status" value="1"/>
</dbReference>
<dbReference type="InterPro" id="IPR050227">
    <property type="entry name" value="Rab"/>
</dbReference>
<organism evidence="3">
    <name type="scientific">uncultured euryarchaeote Rifle_16ft_4_minimus_39</name>
    <dbReference type="NCBI Taxonomy" id="1665197"/>
    <lineage>
        <taxon>Archaea</taxon>
        <taxon>Methanobacteriati</taxon>
        <taxon>Methanobacteriota</taxon>
        <taxon>environmental samples</taxon>
    </lineage>
</organism>
<keyword evidence="2" id="KW-0342">GTP-binding</keyword>
<dbReference type="FunFam" id="3.40.50.300:FF:001447">
    <property type="entry name" value="Ras-related protein Rab-1B"/>
    <property type="match status" value="1"/>
</dbReference>
<reference evidence="3" key="1">
    <citation type="journal article" date="2015" name="ISME J.">
        <title>Aquifer environment selects for microbial species cohorts in sediment and groundwater.</title>
        <authorList>
            <person name="Hug L.A."/>
            <person name="Thomas B.C."/>
            <person name="Brown C.T."/>
            <person name="Frischkorn K.R."/>
            <person name="Williams K.H."/>
            <person name="Tringe S.G."/>
            <person name="Banfield J.F."/>
        </authorList>
    </citation>
    <scope>NUCLEOTIDE SEQUENCE</scope>
</reference>
<evidence type="ECO:0000256" key="1">
    <source>
        <dbReference type="ARBA" id="ARBA00022741"/>
    </source>
</evidence>
<evidence type="ECO:0000256" key="2">
    <source>
        <dbReference type="ARBA" id="ARBA00023134"/>
    </source>
</evidence>
<dbReference type="SUPFAM" id="SSF52540">
    <property type="entry name" value="P-loop containing nucleoside triphosphate hydrolases"/>
    <property type="match status" value="1"/>
</dbReference>
<dbReference type="GO" id="GO:0003924">
    <property type="term" value="F:GTPase activity"/>
    <property type="evidence" value="ECO:0007669"/>
    <property type="project" value="InterPro"/>
</dbReference>
<dbReference type="PRINTS" id="PR00449">
    <property type="entry name" value="RASTRNSFRMNG"/>
</dbReference>
<proteinExistence type="predicted"/>